<evidence type="ECO:0000313" key="2">
    <source>
        <dbReference type="EMBL" id="CAG8363631.1"/>
    </source>
</evidence>
<evidence type="ECO:0000313" key="3">
    <source>
        <dbReference type="Proteomes" id="UP001152592"/>
    </source>
</evidence>
<dbReference type="AlphaFoldDB" id="A0A9W4IZT4"/>
<name>A0A9W4IZT4_9EURO</name>
<feature type="compositionally biased region" description="Pro residues" evidence="1">
    <location>
        <begin position="1"/>
        <end position="10"/>
    </location>
</feature>
<reference evidence="2" key="1">
    <citation type="submission" date="2021-07" db="EMBL/GenBank/DDBJ databases">
        <authorList>
            <person name="Branca A.L. A."/>
        </authorList>
    </citation>
    <scope>NUCLEOTIDE SEQUENCE</scope>
</reference>
<dbReference type="OrthoDB" id="1887033at2759"/>
<feature type="region of interest" description="Disordered" evidence="1">
    <location>
        <begin position="1"/>
        <end position="167"/>
    </location>
</feature>
<feature type="compositionally biased region" description="Polar residues" evidence="1">
    <location>
        <begin position="68"/>
        <end position="80"/>
    </location>
</feature>
<protein>
    <submittedName>
        <fullName evidence="2">Uncharacterized protein</fullName>
    </submittedName>
</protein>
<organism evidence="2 3">
    <name type="scientific">Penicillium salamii</name>
    <dbReference type="NCBI Taxonomy" id="1612424"/>
    <lineage>
        <taxon>Eukaryota</taxon>
        <taxon>Fungi</taxon>
        <taxon>Dikarya</taxon>
        <taxon>Ascomycota</taxon>
        <taxon>Pezizomycotina</taxon>
        <taxon>Eurotiomycetes</taxon>
        <taxon>Eurotiomycetidae</taxon>
        <taxon>Eurotiales</taxon>
        <taxon>Aspergillaceae</taxon>
        <taxon>Penicillium</taxon>
    </lineage>
</organism>
<sequence length="471" mass="51504">MSSTPPPPSPSSLRVPRAPRLGPKYDDYEPYPTRYSTRLASQRIARAAHTTPPPSHPKPSTKKGVSKRTLSPTSPGTVKPSSKKAPHTHASSSSHPSPFDSFSSQPRTSARQQSRSSAERALPTPVKTPSKKKDLSSVTTTPRSLFPSTATSKRRKMDTPDELGEVRPITGAPLHVFSDVVEDTATAPARLLRGGKPAKVAIHTDSRDRIPQSAPVFDLFSQKPEGSGTARVTRSTPVDEPGPPSQDGAWYICRGRHIFRKFDDMESDDDESDLGLFANRPDLLAKNPDCLKGIKSLKRSEIKPKILFPLDTTPLEPTPANPAPKYNPANHVNNLIDFSLDDEEHFEHEEDVTDVEDYEGLVDDISPTNDPLLKSPPPTGSVYNDTPMTSGLHDEARGVKERSPGTRTVLGWLKSAQHKRARALETPADRMKRHREARGSPHPRTRKALRDEAEAEAEAAAQVSAEGSTDV</sequence>
<feature type="compositionally biased region" description="Polar residues" evidence="1">
    <location>
        <begin position="136"/>
        <end position="151"/>
    </location>
</feature>
<feature type="compositionally biased region" description="Basic residues" evidence="1">
    <location>
        <begin position="431"/>
        <end position="447"/>
    </location>
</feature>
<feature type="region of interest" description="Disordered" evidence="1">
    <location>
        <begin position="221"/>
        <end position="247"/>
    </location>
</feature>
<feature type="region of interest" description="Disordered" evidence="1">
    <location>
        <begin position="366"/>
        <end position="471"/>
    </location>
</feature>
<feature type="compositionally biased region" description="Basic and acidic residues" evidence="1">
    <location>
        <begin position="392"/>
        <end position="404"/>
    </location>
</feature>
<evidence type="ECO:0000256" key="1">
    <source>
        <dbReference type="SAM" id="MobiDB-lite"/>
    </source>
</evidence>
<gene>
    <name evidence="2" type="ORF">PSALAMII_LOCUS3892</name>
</gene>
<dbReference type="Proteomes" id="UP001152592">
    <property type="component" value="Unassembled WGS sequence"/>
</dbReference>
<dbReference type="EMBL" id="CAJVPD010000188">
    <property type="protein sequence ID" value="CAG8363631.1"/>
    <property type="molecule type" value="Genomic_DNA"/>
</dbReference>
<proteinExistence type="predicted"/>
<accession>A0A9W4IZT4</accession>
<comment type="caution">
    <text evidence="2">The sequence shown here is derived from an EMBL/GenBank/DDBJ whole genome shotgun (WGS) entry which is preliminary data.</text>
</comment>
<feature type="compositionally biased region" description="Low complexity" evidence="1">
    <location>
        <begin position="88"/>
        <end position="121"/>
    </location>
</feature>